<dbReference type="STRING" id="1782.AWC18_19585"/>
<evidence type="ECO:0000256" key="1">
    <source>
        <dbReference type="SAM" id="Phobius"/>
    </source>
</evidence>
<dbReference type="AlphaFoldDB" id="A0A1X1YWS2"/>
<dbReference type="Gene3D" id="6.20.350.10">
    <property type="match status" value="1"/>
</dbReference>
<sequence>MSPIPIRCTTEHLTRRWHSLTRPRRLARLAIAGAVPLVAWLCVLAKWPQTANWLDIPESVLVALTVIALTSVCVLVLRARGDRRPGTAAAAIAVGLAATGALLGLSSLWDCHGGDHMPVFQPLIWTAELIKGGSAEAAIKSGACPHPTPAALVVAQLAALGAIFTGLSGVAFALFRSQVDRLQANHASSVTAVIGVDTDSSAMLGGIARTLNRRDTLVVIVDTADEHSAHGARTLGARVVTVDLNAPSSLTSLPLWRRLQRLYLLSGDPSNNLLWLEAVTEARERAGNRGRLPLVVRVDDPWQAEAWRTQQLGGADSQWAVDTLGKYELTASWLMDTILAIKVVRRVFVCGTSQLTLALCADLTRRKLERDYYSPPTEAELPAFTLVGEDADESHRDQEFQREQFGLLAAGPTIDVEPTTPTIPVLERLINTGDPATSAVIFVDDWTRGPRGAATLGSRLAARFPTLPVYSWDPDSQVSNKPVPIVGRLRTFRLMLEFPDCDAPDVWERAASLIHERYLSTLDPEDTLLPSRLPWTQLNEFYRGSNRRQVRNALWMVEQIAGHTWNPWGDVPTPLAERDIVGLPPLKQLEKMGFDHASAIEMARAEHEDWCRYYRKNSWKYGPNRDDRRQIHDKLVGWSVVQSDQRLLDGVLRSVANTLWSLRQLGYRSHPVWWPYARAGTVTAEQRDAPWTWISPSGATMQADPGDWLVHDGGAAWSVRNDIFRSTYRHIGGKKWQRCGTVLARPARPGETIETAEGPTAAADGDWVVKGEAGDQWPVPADVFALHYAQLPPA</sequence>
<protein>
    <recommendedName>
        <fullName evidence="4">RyR domain protein</fullName>
    </recommendedName>
</protein>
<feature type="transmembrane region" description="Helical" evidence="1">
    <location>
        <begin position="89"/>
        <end position="109"/>
    </location>
</feature>
<comment type="caution">
    <text evidence="2">The sequence shown here is derived from an EMBL/GenBank/DDBJ whole genome shotgun (WGS) entry which is preliminary data.</text>
</comment>
<keyword evidence="1" id="KW-0812">Transmembrane</keyword>
<evidence type="ECO:0000313" key="3">
    <source>
        <dbReference type="Proteomes" id="UP000193108"/>
    </source>
</evidence>
<keyword evidence="3" id="KW-1185">Reference proteome</keyword>
<accession>A0A1X1YWS2</accession>
<keyword evidence="1" id="KW-1133">Transmembrane helix</keyword>
<dbReference type="Proteomes" id="UP000193108">
    <property type="component" value="Unassembled WGS sequence"/>
</dbReference>
<keyword evidence="1" id="KW-0472">Membrane</keyword>
<feature type="transmembrane region" description="Helical" evidence="1">
    <location>
        <begin position="59"/>
        <end position="77"/>
    </location>
</feature>
<evidence type="ECO:0008006" key="4">
    <source>
        <dbReference type="Google" id="ProtNLM"/>
    </source>
</evidence>
<gene>
    <name evidence="2" type="ORF">AWC18_19585</name>
</gene>
<organism evidence="2 3">
    <name type="scientific">Mycolicibacter nonchromogenicus</name>
    <name type="common">Mycobacterium nonchromogenicum</name>
    <dbReference type="NCBI Taxonomy" id="1782"/>
    <lineage>
        <taxon>Bacteria</taxon>
        <taxon>Bacillati</taxon>
        <taxon>Actinomycetota</taxon>
        <taxon>Actinomycetes</taxon>
        <taxon>Mycobacteriales</taxon>
        <taxon>Mycobacteriaceae</taxon>
        <taxon>Mycolicibacter</taxon>
    </lineage>
</organism>
<name>A0A1X1YWS2_MYCNO</name>
<dbReference type="EMBL" id="LQPI01000085">
    <property type="protein sequence ID" value="ORW15547.1"/>
    <property type="molecule type" value="Genomic_DNA"/>
</dbReference>
<feature type="transmembrane region" description="Helical" evidence="1">
    <location>
        <begin position="150"/>
        <end position="175"/>
    </location>
</feature>
<reference evidence="2 3" key="1">
    <citation type="submission" date="2016-01" db="EMBL/GenBank/DDBJ databases">
        <title>The new phylogeny of the genus Mycobacterium.</title>
        <authorList>
            <person name="Tarcisio F."/>
            <person name="Conor M."/>
            <person name="Antonella G."/>
            <person name="Elisabetta G."/>
            <person name="Giulia F.S."/>
            <person name="Sara T."/>
            <person name="Anna F."/>
            <person name="Clotilde B."/>
            <person name="Roberto B."/>
            <person name="Veronica D.S."/>
            <person name="Fabio R."/>
            <person name="Monica P."/>
            <person name="Olivier J."/>
            <person name="Enrico T."/>
            <person name="Nicola S."/>
        </authorList>
    </citation>
    <scope>NUCLEOTIDE SEQUENCE [LARGE SCALE GENOMIC DNA]</scope>
    <source>
        <strain evidence="2 3">DSM 44164</strain>
    </source>
</reference>
<feature type="transmembrane region" description="Helical" evidence="1">
    <location>
        <begin position="26"/>
        <end position="47"/>
    </location>
</feature>
<evidence type="ECO:0000313" key="2">
    <source>
        <dbReference type="EMBL" id="ORW15547.1"/>
    </source>
</evidence>
<proteinExistence type="predicted"/>